<evidence type="ECO:0000313" key="2">
    <source>
        <dbReference type="Proteomes" id="UP000054988"/>
    </source>
</evidence>
<evidence type="ECO:0000313" key="1">
    <source>
        <dbReference type="EMBL" id="KTB44607.1"/>
    </source>
</evidence>
<name>A0A0W0G7S8_MONRR</name>
<dbReference type="SUPFAM" id="SSF53067">
    <property type="entry name" value="Actin-like ATPase domain"/>
    <property type="match status" value="2"/>
</dbReference>
<dbReference type="PANTHER" id="PTHR14187:SF5">
    <property type="entry name" value="HEAT SHOCK 70 KDA PROTEIN 12A"/>
    <property type="match status" value="1"/>
</dbReference>
<comment type="caution">
    <text evidence="1">The sequence shown here is derived from an EMBL/GenBank/DDBJ whole genome shotgun (WGS) entry which is preliminary data.</text>
</comment>
<gene>
    <name evidence="1" type="ORF">WG66_2864</name>
</gene>
<organism evidence="1 2">
    <name type="scientific">Moniliophthora roreri</name>
    <name type="common">Frosty pod rot fungus</name>
    <name type="synonym">Monilia roreri</name>
    <dbReference type="NCBI Taxonomy" id="221103"/>
    <lineage>
        <taxon>Eukaryota</taxon>
        <taxon>Fungi</taxon>
        <taxon>Dikarya</taxon>
        <taxon>Basidiomycota</taxon>
        <taxon>Agaricomycotina</taxon>
        <taxon>Agaricomycetes</taxon>
        <taxon>Agaricomycetidae</taxon>
        <taxon>Agaricales</taxon>
        <taxon>Marasmiineae</taxon>
        <taxon>Marasmiaceae</taxon>
        <taxon>Moniliophthora</taxon>
    </lineage>
</organism>
<reference evidence="1 2" key="1">
    <citation type="submission" date="2015-12" db="EMBL/GenBank/DDBJ databases">
        <title>Draft genome sequence of Moniliophthora roreri, the causal agent of frosty pod rot of cacao.</title>
        <authorList>
            <person name="Aime M.C."/>
            <person name="Diaz-Valderrama J.R."/>
            <person name="Kijpornyongpan T."/>
            <person name="Phillips-Mora W."/>
        </authorList>
    </citation>
    <scope>NUCLEOTIDE SEQUENCE [LARGE SCALE GENOMIC DNA]</scope>
    <source>
        <strain evidence="1 2">MCA 2952</strain>
    </source>
</reference>
<dbReference type="PANTHER" id="PTHR14187">
    <property type="entry name" value="ALPHA KINASE/ELONGATION FACTOR 2 KINASE"/>
    <property type="match status" value="1"/>
</dbReference>
<dbReference type="Proteomes" id="UP000054988">
    <property type="component" value="Unassembled WGS sequence"/>
</dbReference>
<protein>
    <submittedName>
        <fullName evidence="1">Uncharacterized protein</fullName>
    </submittedName>
</protein>
<dbReference type="EMBL" id="LATX01000895">
    <property type="protein sequence ID" value="KTB44607.1"/>
    <property type="molecule type" value="Genomic_DNA"/>
</dbReference>
<sequence length="540" mass="61858">MTLGRSPYQGTRRKVVIGLDVGTTNSGISYCVLEPGVVPEVKSVTRYPAQEQMGQDTKIPSCVLYDREGVARAFGAEVLREEIQHEAEANSWTLAEWFKLYLPTGNLTKLREMEPDRAQNLPRIPPHKTPVEIFVDFIRYLYHWVKQYICEVNGDDDWWDIIGDNIEFVLTHPNGWEGVEQAKLRDIAVRAGLIPNTVKGQARVHFVTEGEACLHHCIHELASSHPDLQSMKHVIIIDAGGGTIDLSTYTTRRGAKLSPTACFEEIAVPQTRLAGSVFVTKAFERHVRRFLPDNYQDDIERMVNEFDRTTKAAFLVGGFATNDWLYSHLKRYLGRQGVILLRPETYVNKATANGAIAFYLDNFVSVRISRYTYGTEFERLYDPRDHEHHKRKHIRYRALSGEWLLPNGFCTVLPKACNNPSCSARVQESETYIVPFDREGTSREDLRTVPVEIIVYQGQREDPQWIDSEPDKFRVLAKIVANTSMLARSLKPLKSPHGRRYFQVEFEVALIFGLTELKAEVRWREDGRIKRSPAQIIYET</sequence>
<proteinExistence type="predicted"/>
<dbReference type="AlphaFoldDB" id="A0A0W0G7S8"/>
<dbReference type="CDD" id="cd10170">
    <property type="entry name" value="ASKHA_NBD_HSP70"/>
    <property type="match status" value="1"/>
</dbReference>
<accession>A0A0W0G7S8</accession>
<dbReference type="InterPro" id="IPR043129">
    <property type="entry name" value="ATPase_NBD"/>
</dbReference>
<dbReference type="Gene3D" id="3.30.420.40">
    <property type="match status" value="1"/>
</dbReference>
<dbReference type="eggNOG" id="KOG0101">
    <property type="taxonomic scope" value="Eukaryota"/>
</dbReference>